<keyword evidence="2" id="KW-1185">Reference proteome</keyword>
<dbReference type="RefSeq" id="WP_137998957.1">
    <property type="nucleotide sequence ID" value="NZ_SJDU01000303.1"/>
</dbReference>
<protein>
    <submittedName>
        <fullName evidence="1">Uncharacterized protein</fullName>
    </submittedName>
</protein>
<comment type="caution">
    <text evidence="1">The sequence shown here is derived from an EMBL/GenBank/DDBJ whole genome shotgun (WGS) entry which is preliminary data.</text>
</comment>
<reference evidence="1 2" key="1">
    <citation type="journal article" date="2019" name="Anaerobe">
        <title>Brachyspira catarrhinii sp. nov., an anaerobic intestinal spirochaete isolated from vervet monkeys may have been misidentified as Brachyspira aalborgi in previous studies.</title>
        <authorList>
            <person name="Phillips N.D."/>
            <person name="La T."/>
            <person name="Hampson D.J."/>
        </authorList>
    </citation>
    <scope>NUCLEOTIDE SEQUENCE [LARGE SCALE GENOMIC DNA]</scope>
    <source>
        <strain evidence="1 2">Z12</strain>
    </source>
</reference>
<dbReference type="Proteomes" id="UP000310168">
    <property type="component" value="Unassembled WGS sequence"/>
</dbReference>
<accession>A0ABY2TRU0</accession>
<evidence type="ECO:0000313" key="2">
    <source>
        <dbReference type="Proteomes" id="UP000310168"/>
    </source>
</evidence>
<name>A0ABY2TRU0_9SPIR</name>
<proteinExistence type="predicted"/>
<evidence type="ECO:0000313" key="1">
    <source>
        <dbReference type="EMBL" id="TKZ31715.1"/>
    </source>
</evidence>
<sequence length="162" mass="19076">MKKILLIFTLFFAFSFLSYGVTFVVPEVFIKKYFTYDKKLEAYVYNITKLNTLSFNASKTENNEYIIQTIISLDKKLNNLKQVRFNNGEYVFEISDLDLIHLDNILLFSGFTNVRSNNLNKLIDFFNKGNVTLEYVLEDKIYKYSIDNKTCKIFSEILSYGH</sequence>
<organism evidence="1 2">
    <name type="scientific">Brachyspira catarrhinii</name>
    <dbReference type="NCBI Taxonomy" id="2528966"/>
    <lineage>
        <taxon>Bacteria</taxon>
        <taxon>Pseudomonadati</taxon>
        <taxon>Spirochaetota</taxon>
        <taxon>Spirochaetia</taxon>
        <taxon>Brachyspirales</taxon>
        <taxon>Brachyspiraceae</taxon>
        <taxon>Brachyspira</taxon>
    </lineage>
</organism>
<gene>
    <name evidence="1" type="ORF">EZH24_09730</name>
</gene>
<dbReference type="EMBL" id="SJDU01000303">
    <property type="protein sequence ID" value="TKZ31715.1"/>
    <property type="molecule type" value="Genomic_DNA"/>
</dbReference>